<dbReference type="Proteomes" id="UP000353394">
    <property type="component" value="Unassembled WGS sequence"/>
</dbReference>
<feature type="domain" description="Phage replisome organiser N-terminal" evidence="2">
    <location>
        <begin position="9"/>
        <end position="123"/>
    </location>
</feature>
<proteinExistence type="predicted"/>
<dbReference type="NCBIfam" id="TIGR02220">
    <property type="entry name" value="phg_TIGR02220"/>
    <property type="match status" value="1"/>
</dbReference>
<dbReference type="AlphaFoldDB" id="A0A8B6J088"/>
<evidence type="ECO:0000259" key="1">
    <source>
        <dbReference type="Pfam" id="PF09524"/>
    </source>
</evidence>
<dbReference type="Pfam" id="PF09524">
    <property type="entry name" value="Phg_2220_C"/>
    <property type="match status" value="1"/>
</dbReference>
<dbReference type="Pfam" id="PF09681">
    <property type="entry name" value="Phage_rep_org_N"/>
    <property type="match status" value="1"/>
</dbReference>
<dbReference type="NCBIfam" id="TIGR01714">
    <property type="entry name" value="phage_rep_org_N"/>
    <property type="match status" value="1"/>
</dbReference>
<dbReference type="RefSeq" id="WP_136110571.1">
    <property type="nucleotide sequence ID" value="NZ_CAAIJW010000010.1"/>
</dbReference>
<reference evidence="3 4" key="1">
    <citation type="submission" date="2019-04" db="EMBL/GenBank/DDBJ databases">
        <authorList>
            <consortium name="Pathogen Informatics"/>
        </authorList>
    </citation>
    <scope>NUCLEOTIDE SEQUENCE [LARGE SCALE GENOMIC DNA]</scope>
    <source>
        <strain evidence="3 4">K36395</strain>
    </source>
</reference>
<feature type="domain" description="Phage conserved hypothetical protein C-terminal" evidence="1">
    <location>
        <begin position="199"/>
        <end position="269"/>
    </location>
</feature>
<sequence>MADNKKYYYLKLKENFFESDEAIILESMPDGYIYSNILLKLYLRSLKNDGLLMFNNLIPYNAQMLATITRHQIGTVEKAIQIFRDLQLIEILDNGAIYMTNIQNFVGKSSSQADYMRNYRGKKGGLTNVNQNSYICEREIEIEIDIEKEKDKERELDKEKEYIAEQSLTEYLFPDWLEEKYVEQVKKGNPKNFDYRIPIAYLNQKTNSNYKFVDSNVNLVKARLRDGYNLDDFKAVVDKKCGEWGNSDMAKYLRPSTLFNASKFESYLNQPEVAKSDYYQKQQGQRFSQAELDELKKPDPKYGF</sequence>
<name>A0A8B6J088_STRPY</name>
<gene>
    <name evidence="3" type="ORF">SAMEA1711581_01380</name>
</gene>
<protein>
    <submittedName>
        <fullName evidence="3">Primosome component and related proteins</fullName>
    </submittedName>
</protein>
<organism evidence="3 4">
    <name type="scientific">Streptococcus pyogenes</name>
    <dbReference type="NCBI Taxonomy" id="1314"/>
    <lineage>
        <taxon>Bacteria</taxon>
        <taxon>Bacillati</taxon>
        <taxon>Bacillota</taxon>
        <taxon>Bacilli</taxon>
        <taxon>Lactobacillales</taxon>
        <taxon>Streptococcaceae</taxon>
        <taxon>Streptococcus</taxon>
    </lineage>
</organism>
<accession>A0A8B6J088</accession>
<evidence type="ECO:0000313" key="3">
    <source>
        <dbReference type="EMBL" id="VHD14296.1"/>
    </source>
</evidence>
<dbReference type="EMBL" id="CAAIJW010000010">
    <property type="protein sequence ID" value="VHD14296.1"/>
    <property type="molecule type" value="Genomic_DNA"/>
</dbReference>
<evidence type="ECO:0000259" key="2">
    <source>
        <dbReference type="Pfam" id="PF09681"/>
    </source>
</evidence>
<comment type="caution">
    <text evidence="3">The sequence shown here is derived from an EMBL/GenBank/DDBJ whole genome shotgun (WGS) entry which is preliminary data.</text>
</comment>
<dbReference type="InterPro" id="IPR010056">
    <property type="entry name" value="Phage_rep_org__N"/>
</dbReference>
<dbReference type="InterPro" id="IPR011741">
    <property type="entry name" value="Phg_2220_C"/>
</dbReference>
<evidence type="ECO:0000313" key="4">
    <source>
        <dbReference type="Proteomes" id="UP000353394"/>
    </source>
</evidence>